<proteinExistence type="predicted"/>
<dbReference type="FunFam" id="3.30.160.60:FF:000340">
    <property type="entry name" value="zinc finger protein 473 isoform X1"/>
    <property type="match status" value="1"/>
</dbReference>
<evidence type="ECO:0000313" key="9">
    <source>
        <dbReference type="EMBL" id="KAK6639472.1"/>
    </source>
</evidence>
<dbReference type="Pfam" id="PF13894">
    <property type="entry name" value="zf-C2H2_4"/>
    <property type="match status" value="1"/>
</dbReference>
<accession>A0AAN8PXQ8</accession>
<comment type="caution">
    <text evidence="9">The sequence shown here is derived from an EMBL/GenBank/DDBJ whole genome shotgun (WGS) entry which is preliminary data.</text>
</comment>
<dbReference type="FunFam" id="3.30.160.60:FF:000688">
    <property type="entry name" value="zinc finger protein 197 isoform X1"/>
    <property type="match status" value="1"/>
</dbReference>
<keyword evidence="4 7" id="KW-0863">Zinc-finger</keyword>
<protein>
    <recommendedName>
        <fullName evidence="8">C2H2-type domain-containing protein</fullName>
    </recommendedName>
</protein>
<keyword evidence="6" id="KW-0539">Nucleus</keyword>
<dbReference type="InterPro" id="IPR036236">
    <property type="entry name" value="Znf_C2H2_sf"/>
</dbReference>
<evidence type="ECO:0000256" key="2">
    <source>
        <dbReference type="ARBA" id="ARBA00022723"/>
    </source>
</evidence>
<dbReference type="PROSITE" id="PS50157">
    <property type="entry name" value="ZINC_FINGER_C2H2_2"/>
    <property type="match status" value="13"/>
</dbReference>
<dbReference type="PANTHER" id="PTHR24393">
    <property type="entry name" value="ZINC FINGER PROTEIN"/>
    <property type="match status" value="1"/>
</dbReference>
<feature type="domain" description="C2H2-type" evidence="8">
    <location>
        <begin position="64"/>
        <end position="91"/>
    </location>
</feature>
<dbReference type="Gene3D" id="3.30.160.60">
    <property type="entry name" value="Classic Zinc Finger"/>
    <property type="match status" value="11"/>
</dbReference>
<feature type="domain" description="C2H2-type" evidence="8">
    <location>
        <begin position="121"/>
        <end position="148"/>
    </location>
</feature>
<feature type="domain" description="C2H2-type" evidence="8">
    <location>
        <begin position="465"/>
        <end position="492"/>
    </location>
</feature>
<dbReference type="SUPFAM" id="SSF57667">
    <property type="entry name" value="beta-beta-alpha zinc fingers"/>
    <property type="match status" value="6"/>
</dbReference>
<dbReference type="GO" id="GO:0008270">
    <property type="term" value="F:zinc ion binding"/>
    <property type="evidence" value="ECO:0007669"/>
    <property type="project" value="UniProtKB-KW"/>
</dbReference>
<dbReference type="FunFam" id="3.30.160.60:FF:000295">
    <property type="entry name" value="zinc finger protein 19"/>
    <property type="match status" value="1"/>
</dbReference>
<dbReference type="GO" id="GO:0005634">
    <property type="term" value="C:nucleus"/>
    <property type="evidence" value="ECO:0007669"/>
    <property type="project" value="UniProtKB-SubCell"/>
</dbReference>
<feature type="domain" description="C2H2-type" evidence="8">
    <location>
        <begin position="335"/>
        <end position="363"/>
    </location>
</feature>
<dbReference type="PROSITE" id="PS00028">
    <property type="entry name" value="ZINC_FINGER_C2H2_1"/>
    <property type="match status" value="13"/>
</dbReference>
<keyword evidence="3" id="KW-0677">Repeat</keyword>
<feature type="domain" description="C2H2-type" evidence="8">
    <location>
        <begin position="380"/>
        <end position="408"/>
    </location>
</feature>
<dbReference type="FunFam" id="3.30.160.60:FF:000145">
    <property type="entry name" value="Zinc finger protein 574"/>
    <property type="match status" value="1"/>
</dbReference>
<evidence type="ECO:0000256" key="4">
    <source>
        <dbReference type="ARBA" id="ARBA00022771"/>
    </source>
</evidence>
<evidence type="ECO:0000313" key="10">
    <source>
        <dbReference type="Proteomes" id="UP001372834"/>
    </source>
</evidence>
<evidence type="ECO:0000256" key="3">
    <source>
        <dbReference type="ARBA" id="ARBA00022737"/>
    </source>
</evidence>
<evidence type="ECO:0000256" key="7">
    <source>
        <dbReference type="PROSITE-ProRule" id="PRU00042"/>
    </source>
</evidence>
<sequence>MANKYFLIKGNRKYMQVLDSSFGENFSCFGFDELEVPVGDSVKNKRLSLEALCRVERSSSRTGITCSLCNKRLLTKQGFSRHMKNHLGDRSQTCHICGKGFIEKKDISRHVREVHEKIKKFNCNFCGKSFATKNTRNDHITTHTGERPYVCHICGKTFKTANCVYIHRRSHTDYAPHKCNSCNKAFRTRQRLNNHMATHTGEKPFSCGLCGKRFITKSQVNGHMEIHSSTRQSGINRKSSTTFTWKSLRGICPQCPFRCDKAFDLADHMSVEHSLEAHHCQHCDLIQCGDKAKFAKHVQCHMNVAERKSLACFSCGLRSSSRKLLNEHLTEVHKNTCEKCNKSFQNATQFRKHHAIVHKSENQGKKTNPHSKGPSDGKYYTCHLCGKQFGHSSGLSYHLRHVHEGIKEHECDICGRKFALKAAREDHRRIHTGERPYVCRTCGKTFKAKASLYIHSKTHTDSFPYPCTYCKRKFRWRQQLLSHITTHTGEKKHFCEICGKGFGVKNDLTKHKLVHSQDKPFLCLLCGLSFGQKRYLKNHEKARHKKENAIKGVEPQ</sequence>
<dbReference type="FunFam" id="3.30.160.60:FF:000100">
    <property type="entry name" value="Zinc finger 45-like"/>
    <property type="match status" value="1"/>
</dbReference>
<dbReference type="FunFam" id="3.30.160.60:FF:000912">
    <property type="entry name" value="Zinc finger protein 660"/>
    <property type="match status" value="1"/>
</dbReference>
<gene>
    <name evidence="9" type="ORF">RUM43_007745</name>
</gene>
<dbReference type="GO" id="GO:0030674">
    <property type="term" value="F:protein-macromolecule adaptor activity"/>
    <property type="evidence" value="ECO:0007669"/>
    <property type="project" value="UniProtKB-ARBA"/>
</dbReference>
<feature type="domain" description="C2H2-type" evidence="8">
    <location>
        <begin position="493"/>
        <end position="520"/>
    </location>
</feature>
<dbReference type="SMART" id="SM00355">
    <property type="entry name" value="ZnF_C2H2"/>
    <property type="match status" value="16"/>
</dbReference>
<keyword evidence="5" id="KW-0862">Zinc</keyword>
<dbReference type="GO" id="GO:0001228">
    <property type="term" value="F:DNA-binding transcription activator activity, RNA polymerase II-specific"/>
    <property type="evidence" value="ECO:0007669"/>
    <property type="project" value="TreeGrafter"/>
</dbReference>
<dbReference type="InterPro" id="IPR013087">
    <property type="entry name" value="Znf_C2H2_type"/>
</dbReference>
<feature type="domain" description="C2H2-type" evidence="8">
    <location>
        <begin position="521"/>
        <end position="549"/>
    </location>
</feature>
<feature type="domain" description="C2H2-type" evidence="8">
    <location>
        <begin position="205"/>
        <end position="232"/>
    </location>
</feature>
<feature type="domain" description="C2H2-type" evidence="8">
    <location>
        <begin position="149"/>
        <end position="176"/>
    </location>
</feature>
<evidence type="ECO:0000256" key="5">
    <source>
        <dbReference type="ARBA" id="ARBA00022833"/>
    </source>
</evidence>
<comment type="subcellular location">
    <subcellularLocation>
        <location evidence="1">Nucleus</location>
    </subcellularLocation>
</comment>
<dbReference type="GO" id="GO:0000978">
    <property type="term" value="F:RNA polymerase II cis-regulatory region sequence-specific DNA binding"/>
    <property type="evidence" value="ECO:0007669"/>
    <property type="project" value="TreeGrafter"/>
</dbReference>
<dbReference type="Proteomes" id="UP001372834">
    <property type="component" value="Unassembled WGS sequence"/>
</dbReference>
<evidence type="ECO:0000256" key="1">
    <source>
        <dbReference type="ARBA" id="ARBA00004123"/>
    </source>
</evidence>
<dbReference type="PANTHER" id="PTHR24393:SF34">
    <property type="entry name" value="PR_SET DOMAIN 13"/>
    <property type="match status" value="1"/>
</dbReference>
<feature type="domain" description="C2H2-type" evidence="8">
    <location>
        <begin position="409"/>
        <end position="436"/>
    </location>
</feature>
<name>A0AAN8PXQ8_POLSC</name>
<feature type="domain" description="C2H2-type" evidence="8">
    <location>
        <begin position="92"/>
        <end position="120"/>
    </location>
</feature>
<keyword evidence="2" id="KW-0479">Metal-binding</keyword>
<dbReference type="Pfam" id="PF00096">
    <property type="entry name" value="zf-C2H2"/>
    <property type="match status" value="7"/>
</dbReference>
<reference evidence="9 10" key="1">
    <citation type="submission" date="2023-10" db="EMBL/GenBank/DDBJ databases">
        <title>Genomes of two closely related lineages of the louse Polyplax serrata with different host specificities.</title>
        <authorList>
            <person name="Martinu J."/>
            <person name="Tarabai H."/>
            <person name="Stefka J."/>
            <person name="Hypsa V."/>
        </authorList>
    </citation>
    <scope>NUCLEOTIDE SEQUENCE [LARGE SCALE GENOMIC DNA]</scope>
    <source>
        <strain evidence="9">HR10_N</strain>
    </source>
</reference>
<feature type="domain" description="C2H2-type" evidence="8">
    <location>
        <begin position="437"/>
        <end position="464"/>
    </location>
</feature>
<feature type="domain" description="C2H2-type" evidence="8">
    <location>
        <begin position="177"/>
        <end position="204"/>
    </location>
</feature>
<evidence type="ECO:0000256" key="6">
    <source>
        <dbReference type="ARBA" id="ARBA00023242"/>
    </source>
</evidence>
<dbReference type="EMBL" id="JAWJWE010000003">
    <property type="protein sequence ID" value="KAK6639472.1"/>
    <property type="molecule type" value="Genomic_DNA"/>
</dbReference>
<evidence type="ECO:0000259" key="8">
    <source>
        <dbReference type="PROSITE" id="PS50157"/>
    </source>
</evidence>
<organism evidence="9 10">
    <name type="scientific">Polyplax serrata</name>
    <name type="common">Common mouse louse</name>
    <dbReference type="NCBI Taxonomy" id="468196"/>
    <lineage>
        <taxon>Eukaryota</taxon>
        <taxon>Metazoa</taxon>
        <taxon>Ecdysozoa</taxon>
        <taxon>Arthropoda</taxon>
        <taxon>Hexapoda</taxon>
        <taxon>Insecta</taxon>
        <taxon>Pterygota</taxon>
        <taxon>Neoptera</taxon>
        <taxon>Paraneoptera</taxon>
        <taxon>Psocodea</taxon>
        <taxon>Troctomorpha</taxon>
        <taxon>Phthiraptera</taxon>
        <taxon>Anoplura</taxon>
        <taxon>Polyplacidae</taxon>
        <taxon>Polyplax</taxon>
    </lineage>
</organism>
<dbReference type="AlphaFoldDB" id="A0AAN8PXQ8"/>